<proteinExistence type="predicted"/>
<dbReference type="EMBL" id="JAVLAM010000005">
    <property type="protein sequence ID" value="MDT7015347.1"/>
    <property type="molecule type" value="Genomic_DNA"/>
</dbReference>
<protein>
    <submittedName>
        <fullName evidence="1">Uncharacterized protein</fullName>
    </submittedName>
</protein>
<sequence>MKPSKITITNVRNDEPDMAFDAKYVTPGDIITGLLANAAVINRRCELSLEDFLRTAIQCYNGSTGGEYHEEEFADD</sequence>
<evidence type="ECO:0000313" key="1">
    <source>
        <dbReference type="EMBL" id="MDT7015347.1"/>
    </source>
</evidence>
<comment type="caution">
    <text evidence="1">The sequence shown here is derived from an EMBL/GenBank/DDBJ whole genome shotgun (WGS) entry which is preliminary data.</text>
</comment>
<dbReference type="Proteomes" id="UP001254075">
    <property type="component" value="Unassembled WGS sequence"/>
</dbReference>
<reference evidence="1" key="1">
    <citation type="submission" date="2023-08" db="EMBL/GenBank/DDBJ databases">
        <authorList>
            <person name="Page C.A."/>
            <person name="Perez-Diaz I.M."/>
        </authorList>
    </citation>
    <scope>NUCLEOTIDE SEQUENCE</scope>
    <source>
        <strain evidence="1">3.8.38</strain>
    </source>
</reference>
<evidence type="ECO:0000313" key="2">
    <source>
        <dbReference type="Proteomes" id="UP001254075"/>
    </source>
</evidence>
<name>A0AAW8W6Z3_9LACO</name>
<organism evidence="1 2">
    <name type="scientific">Levilactobacillus namurensis</name>
    <dbReference type="NCBI Taxonomy" id="380393"/>
    <lineage>
        <taxon>Bacteria</taxon>
        <taxon>Bacillati</taxon>
        <taxon>Bacillota</taxon>
        <taxon>Bacilli</taxon>
        <taxon>Lactobacillales</taxon>
        <taxon>Lactobacillaceae</taxon>
        <taxon>Levilactobacillus</taxon>
    </lineage>
</organism>
<accession>A0AAW8W6Z3</accession>
<gene>
    <name evidence="1" type="ORF">RI532_13275</name>
</gene>
<dbReference type="AlphaFoldDB" id="A0AAW8W6Z3"/>
<dbReference type="RefSeq" id="WP_107740321.1">
    <property type="nucleotide sequence ID" value="NZ_JAVLAM010000005.1"/>
</dbReference>